<accession>A0A9N9GRB4</accession>
<keyword evidence="2" id="KW-0132">Cell division</keyword>
<dbReference type="GO" id="GO:0005680">
    <property type="term" value="C:anaphase-promoting complex"/>
    <property type="evidence" value="ECO:0007669"/>
    <property type="project" value="InterPro"/>
</dbReference>
<evidence type="ECO:0000256" key="2">
    <source>
        <dbReference type="ARBA" id="ARBA00022618"/>
    </source>
</evidence>
<evidence type="ECO:0000256" key="3">
    <source>
        <dbReference type="ARBA" id="ARBA00022776"/>
    </source>
</evidence>
<comment type="caution">
    <text evidence="6">The sequence shown here is derived from an EMBL/GenBank/DDBJ whole genome shotgun (WGS) entry which is preliminary data.</text>
</comment>
<organism evidence="6 7">
    <name type="scientific">Paraglomus brasilianum</name>
    <dbReference type="NCBI Taxonomy" id="144538"/>
    <lineage>
        <taxon>Eukaryota</taxon>
        <taxon>Fungi</taxon>
        <taxon>Fungi incertae sedis</taxon>
        <taxon>Mucoromycota</taxon>
        <taxon>Glomeromycotina</taxon>
        <taxon>Glomeromycetes</taxon>
        <taxon>Paraglomerales</taxon>
        <taxon>Paraglomeraceae</taxon>
        <taxon>Paraglomus</taxon>
    </lineage>
</organism>
<keyword evidence="3" id="KW-0498">Mitosis</keyword>
<keyword evidence="4" id="KW-0833">Ubl conjugation pathway</keyword>
<evidence type="ECO:0000313" key="6">
    <source>
        <dbReference type="EMBL" id="CAG8619992.1"/>
    </source>
</evidence>
<gene>
    <name evidence="6" type="ORF">PBRASI_LOCUS8651</name>
</gene>
<evidence type="ECO:0000256" key="4">
    <source>
        <dbReference type="ARBA" id="ARBA00022786"/>
    </source>
</evidence>
<evidence type="ECO:0000313" key="7">
    <source>
        <dbReference type="Proteomes" id="UP000789739"/>
    </source>
</evidence>
<protein>
    <submittedName>
        <fullName evidence="6">11432_t:CDS:1</fullName>
    </submittedName>
</protein>
<name>A0A9N9GRB4_9GLOM</name>
<dbReference type="EMBL" id="CAJVPI010001595">
    <property type="protein sequence ID" value="CAG8619992.1"/>
    <property type="molecule type" value="Genomic_DNA"/>
</dbReference>
<comment type="similarity">
    <text evidence="1">Belongs to the APC13 family.</text>
</comment>
<evidence type="ECO:0000256" key="5">
    <source>
        <dbReference type="ARBA" id="ARBA00023306"/>
    </source>
</evidence>
<reference evidence="6" key="1">
    <citation type="submission" date="2021-06" db="EMBL/GenBank/DDBJ databases">
        <authorList>
            <person name="Kallberg Y."/>
            <person name="Tangrot J."/>
            <person name="Rosling A."/>
        </authorList>
    </citation>
    <scope>NUCLEOTIDE SEQUENCE</scope>
    <source>
        <strain evidence="6">BR232B</strain>
    </source>
</reference>
<keyword evidence="7" id="KW-1185">Reference proteome</keyword>
<dbReference type="Pfam" id="PF05839">
    <property type="entry name" value="Apc13p"/>
    <property type="match status" value="1"/>
</dbReference>
<dbReference type="Proteomes" id="UP000789739">
    <property type="component" value="Unassembled WGS sequence"/>
</dbReference>
<sequence length="94" mass="10822">THLYAMTDGKYNYSHFRTTKYLEFLDSWREDKLPDDDIAVPLKHQPSVSEDGILLLEHQQGAKKWKELALDFFKNETPSVQMKSHGGGSAQQIN</sequence>
<dbReference type="AlphaFoldDB" id="A0A9N9GRB4"/>
<dbReference type="GO" id="GO:0051301">
    <property type="term" value="P:cell division"/>
    <property type="evidence" value="ECO:0007669"/>
    <property type="project" value="UniProtKB-KW"/>
</dbReference>
<dbReference type="InterPro" id="IPR008401">
    <property type="entry name" value="Apc13"/>
</dbReference>
<evidence type="ECO:0000256" key="1">
    <source>
        <dbReference type="ARBA" id="ARBA00006940"/>
    </source>
</evidence>
<proteinExistence type="inferred from homology"/>
<feature type="non-terminal residue" evidence="6">
    <location>
        <position position="94"/>
    </location>
</feature>
<dbReference type="OrthoDB" id="2351920at2759"/>
<keyword evidence="5" id="KW-0131">Cell cycle</keyword>